<proteinExistence type="predicted"/>
<evidence type="ECO:0000259" key="1">
    <source>
        <dbReference type="Pfam" id="PF07715"/>
    </source>
</evidence>
<dbReference type="Gene3D" id="2.170.130.10">
    <property type="entry name" value="TonB-dependent receptor, plug domain"/>
    <property type="match status" value="1"/>
</dbReference>
<sequence>MRRPEWVCGLIIVSVMMGIAETFAQGPLSEEGQKEGYLPVLKVGATRSDKKIIDVPVAMSRTGQREILNGNPQLTLDEGLTPIPGVFFQNQFNSAQDLRISIRGFGARSSFGVRGVKVLVDGISQTMPDGQTQLDSIDPGMIESIEILRGPSSSLYGNASGGVISIDTQKGSELGMESTLRLELGQFGLEKYQFKL</sequence>
<dbReference type="InterPro" id="IPR037066">
    <property type="entry name" value="Plug_dom_sf"/>
</dbReference>
<gene>
    <name evidence="2" type="ORF">METZ01_LOCUS422117</name>
</gene>
<dbReference type="GO" id="GO:0009279">
    <property type="term" value="C:cell outer membrane"/>
    <property type="evidence" value="ECO:0007669"/>
    <property type="project" value="TreeGrafter"/>
</dbReference>
<dbReference type="PANTHER" id="PTHR30069:SF28">
    <property type="entry name" value="TONB-DEPENDENT RECEPTOR YNCD-RELATED"/>
    <property type="match status" value="1"/>
</dbReference>
<accession>A0A382XE47</accession>
<dbReference type="GO" id="GO:0044718">
    <property type="term" value="P:siderophore transmembrane transport"/>
    <property type="evidence" value="ECO:0007669"/>
    <property type="project" value="TreeGrafter"/>
</dbReference>
<dbReference type="PANTHER" id="PTHR30069">
    <property type="entry name" value="TONB-DEPENDENT OUTER MEMBRANE RECEPTOR"/>
    <property type="match status" value="1"/>
</dbReference>
<dbReference type="InterPro" id="IPR039426">
    <property type="entry name" value="TonB-dep_rcpt-like"/>
</dbReference>
<dbReference type="Pfam" id="PF07715">
    <property type="entry name" value="Plug"/>
    <property type="match status" value="1"/>
</dbReference>
<organism evidence="2">
    <name type="scientific">marine metagenome</name>
    <dbReference type="NCBI Taxonomy" id="408172"/>
    <lineage>
        <taxon>unclassified sequences</taxon>
        <taxon>metagenomes</taxon>
        <taxon>ecological metagenomes</taxon>
    </lineage>
</organism>
<dbReference type="EMBL" id="UINC01167004">
    <property type="protein sequence ID" value="SVD69263.1"/>
    <property type="molecule type" value="Genomic_DNA"/>
</dbReference>
<name>A0A382XE47_9ZZZZ</name>
<dbReference type="PROSITE" id="PS52016">
    <property type="entry name" value="TONB_DEPENDENT_REC_3"/>
    <property type="match status" value="1"/>
</dbReference>
<dbReference type="AlphaFoldDB" id="A0A382XE47"/>
<feature type="domain" description="TonB-dependent receptor plug" evidence="1">
    <location>
        <begin position="53"/>
        <end position="163"/>
    </location>
</feature>
<dbReference type="SUPFAM" id="SSF56935">
    <property type="entry name" value="Porins"/>
    <property type="match status" value="1"/>
</dbReference>
<protein>
    <recommendedName>
        <fullName evidence="1">TonB-dependent receptor plug domain-containing protein</fullName>
    </recommendedName>
</protein>
<feature type="non-terminal residue" evidence="2">
    <location>
        <position position="196"/>
    </location>
</feature>
<dbReference type="InterPro" id="IPR012910">
    <property type="entry name" value="Plug_dom"/>
</dbReference>
<dbReference type="GO" id="GO:0015344">
    <property type="term" value="F:siderophore uptake transmembrane transporter activity"/>
    <property type="evidence" value="ECO:0007669"/>
    <property type="project" value="TreeGrafter"/>
</dbReference>
<evidence type="ECO:0000313" key="2">
    <source>
        <dbReference type="EMBL" id="SVD69263.1"/>
    </source>
</evidence>
<reference evidence="2" key="1">
    <citation type="submission" date="2018-05" db="EMBL/GenBank/DDBJ databases">
        <authorList>
            <person name="Lanie J.A."/>
            <person name="Ng W.-L."/>
            <person name="Kazmierczak K.M."/>
            <person name="Andrzejewski T.M."/>
            <person name="Davidsen T.M."/>
            <person name="Wayne K.J."/>
            <person name="Tettelin H."/>
            <person name="Glass J.I."/>
            <person name="Rusch D."/>
            <person name="Podicherti R."/>
            <person name="Tsui H.-C.T."/>
            <person name="Winkler M.E."/>
        </authorList>
    </citation>
    <scope>NUCLEOTIDE SEQUENCE</scope>
</reference>